<accession>A0ABU5DB65</accession>
<comment type="similarity">
    <text evidence="2">Belongs to the bacterial solute-binding protein 5 family.</text>
</comment>
<evidence type="ECO:0000313" key="7">
    <source>
        <dbReference type="Proteomes" id="UP001285263"/>
    </source>
</evidence>
<name>A0ABU5DB65_9BURK</name>
<dbReference type="SUPFAM" id="SSF53850">
    <property type="entry name" value="Periplasmic binding protein-like II"/>
    <property type="match status" value="1"/>
</dbReference>
<dbReference type="InterPro" id="IPR030678">
    <property type="entry name" value="Peptide/Ni-bd"/>
</dbReference>
<keyword evidence="4" id="KW-0732">Signal</keyword>
<keyword evidence="7" id="KW-1185">Reference proteome</keyword>
<evidence type="ECO:0000256" key="2">
    <source>
        <dbReference type="ARBA" id="ARBA00005695"/>
    </source>
</evidence>
<organism evidence="6 7">
    <name type="scientific">Roseateles agri</name>
    <dbReference type="NCBI Taxonomy" id="3098619"/>
    <lineage>
        <taxon>Bacteria</taxon>
        <taxon>Pseudomonadati</taxon>
        <taxon>Pseudomonadota</taxon>
        <taxon>Betaproteobacteria</taxon>
        <taxon>Burkholderiales</taxon>
        <taxon>Sphaerotilaceae</taxon>
        <taxon>Roseateles</taxon>
    </lineage>
</organism>
<dbReference type="Proteomes" id="UP001285263">
    <property type="component" value="Unassembled WGS sequence"/>
</dbReference>
<dbReference type="InterPro" id="IPR000914">
    <property type="entry name" value="SBP_5_dom"/>
</dbReference>
<comment type="subcellular location">
    <subcellularLocation>
        <location evidence="1">Cell envelope</location>
    </subcellularLocation>
</comment>
<reference evidence="6 7" key="1">
    <citation type="submission" date="2023-11" db="EMBL/GenBank/DDBJ databases">
        <title>Paucibacter sp. nov., isolated from fresh soil in Korea.</title>
        <authorList>
            <person name="Le N.T.T."/>
        </authorList>
    </citation>
    <scope>NUCLEOTIDE SEQUENCE [LARGE SCALE GENOMIC DNA]</scope>
    <source>
        <strain evidence="6 7">R3-3</strain>
    </source>
</reference>
<keyword evidence="3" id="KW-0813">Transport</keyword>
<evidence type="ECO:0000256" key="4">
    <source>
        <dbReference type="ARBA" id="ARBA00022729"/>
    </source>
</evidence>
<proteinExistence type="inferred from homology"/>
<dbReference type="Gene3D" id="3.10.105.10">
    <property type="entry name" value="Dipeptide-binding Protein, Domain 3"/>
    <property type="match status" value="1"/>
</dbReference>
<dbReference type="Pfam" id="PF00496">
    <property type="entry name" value="SBP_bac_5"/>
    <property type="match status" value="1"/>
</dbReference>
<evidence type="ECO:0000256" key="3">
    <source>
        <dbReference type="ARBA" id="ARBA00022448"/>
    </source>
</evidence>
<gene>
    <name evidence="6" type="ORF">SNE35_03375</name>
</gene>
<dbReference type="InterPro" id="IPR039424">
    <property type="entry name" value="SBP_5"/>
</dbReference>
<feature type="domain" description="Solute-binding protein family 5" evidence="5">
    <location>
        <begin position="75"/>
        <end position="515"/>
    </location>
</feature>
<comment type="caution">
    <text evidence="6">The sequence shown here is derived from an EMBL/GenBank/DDBJ whole genome shotgun (WGS) entry which is preliminary data.</text>
</comment>
<dbReference type="PIRSF" id="PIRSF002741">
    <property type="entry name" value="MppA"/>
    <property type="match status" value="1"/>
</dbReference>
<protein>
    <submittedName>
        <fullName evidence="6">ABC transporter substrate-binding protein</fullName>
    </submittedName>
</protein>
<dbReference type="PANTHER" id="PTHR30290:SF10">
    <property type="entry name" value="PERIPLASMIC OLIGOPEPTIDE-BINDING PROTEIN-RELATED"/>
    <property type="match status" value="1"/>
</dbReference>
<sequence>MMSLRRRELLALPAALAGIGTRAAEAPSSKVLRYAFRVAETGFDPPQLSDLYSRILTAHIYESLYTYDPLARPAKIVPLIAEAMPEVSDDFRTWTIRIKPGIFFADDPAFGGKPRELVAQDFVYSAQRYADPANKAQAWVQYEDAGLIGLNAQRQRALKDKKPFDYAAPLEGLRALDRYTLQFKTEESRPRLIQLILAGSDLYGAVAREVVEFYGDRLGEHPVGTGPFKLKSWRRSSQIVFERNPAYRERYYEAQPAADDAEGQALLARFKGRRLPMIDQVEVVIIEEPQPRWLAFLGGEQNFVERVPEDYISQAMPHGKLAPNLAKRGIQGFRTLAPDVMLTLFNLNDPVVGGLEPAKVALRRAIGLGLDVPRELQDVRRGQGIVAQSQVQPHTSGYDPAYKSEVGDYDPARAKALLDLYGYLDRDGDGWREQPDGSPLVLERRTQSDGQSRQVDEVWDRSMRALGIRLQLTVAQWPQNLKAAQAGNFMTWDVNFSASQPDSIGAMQLLYGPAAGTFNFPRFANARYDHIYQQMQSMPDGPERAALFREAKRIQAAWAPLKPRGHRIITDMAMPEVIGFRRPLFWQDWWQYVDIVAA</sequence>
<evidence type="ECO:0000256" key="1">
    <source>
        <dbReference type="ARBA" id="ARBA00004196"/>
    </source>
</evidence>
<dbReference type="EMBL" id="JAXCLA010000001">
    <property type="protein sequence ID" value="MDY0743526.1"/>
    <property type="molecule type" value="Genomic_DNA"/>
</dbReference>
<dbReference type="RefSeq" id="WP_320421420.1">
    <property type="nucleotide sequence ID" value="NZ_JAXCLA010000001.1"/>
</dbReference>
<dbReference type="Gene3D" id="3.40.190.10">
    <property type="entry name" value="Periplasmic binding protein-like II"/>
    <property type="match status" value="1"/>
</dbReference>
<evidence type="ECO:0000313" key="6">
    <source>
        <dbReference type="EMBL" id="MDY0743526.1"/>
    </source>
</evidence>
<evidence type="ECO:0000259" key="5">
    <source>
        <dbReference type="Pfam" id="PF00496"/>
    </source>
</evidence>
<dbReference type="PANTHER" id="PTHR30290">
    <property type="entry name" value="PERIPLASMIC BINDING COMPONENT OF ABC TRANSPORTER"/>
    <property type="match status" value="1"/>
</dbReference>